<reference evidence="1 2" key="1">
    <citation type="submission" date="2017-04" db="EMBL/GenBank/DDBJ databases">
        <title>Haemophilus influenzae in COPD genome sequencing project.</title>
        <authorList>
            <person name="Murphy T.F."/>
            <person name="Kong Y."/>
            <person name="Nadendla S."/>
            <person name="Tettelin H."/>
            <person name="Pettigrew M."/>
        </authorList>
    </citation>
    <scope>NUCLEOTIDE SEQUENCE [LARGE SCALE GENOMIC DNA]</scope>
    <source>
        <strain evidence="1 2">56P127H1</strain>
    </source>
</reference>
<protein>
    <recommendedName>
        <fullName evidence="3">Lipoprotein</fullName>
    </recommendedName>
</protein>
<evidence type="ECO:0000313" key="1">
    <source>
        <dbReference type="EMBL" id="PRJ62704.1"/>
    </source>
</evidence>
<evidence type="ECO:0000313" key="2">
    <source>
        <dbReference type="Proteomes" id="UP000238532"/>
    </source>
</evidence>
<dbReference type="AlphaFoldDB" id="A0A2S9RQN0"/>
<name>A0A2S9RQN0_HAEIF</name>
<dbReference type="RefSeq" id="WP_105882090.1">
    <property type="nucleotide sequence ID" value="NZ_CP135754.1"/>
</dbReference>
<evidence type="ECO:0008006" key="3">
    <source>
        <dbReference type="Google" id="ProtNLM"/>
    </source>
</evidence>
<dbReference type="Proteomes" id="UP000238532">
    <property type="component" value="Unassembled WGS sequence"/>
</dbReference>
<accession>A0A2S9RQN0</accession>
<gene>
    <name evidence="1" type="ORF">BV102_00690</name>
</gene>
<sequence>MKVLFSIFLILILSGCSFGGFKPAPPYYHWRLHNADALFPESDPNVLTKYVGRRKKDMSDCGMDFVTGESDNPEVNLCLESKGWYLEGGPVCEERTMWNRPACIQWRKKHSKPDAKPWG</sequence>
<proteinExistence type="predicted"/>
<dbReference type="PROSITE" id="PS51257">
    <property type="entry name" value="PROKAR_LIPOPROTEIN"/>
    <property type="match status" value="1"/>
</dbReference>
<dbReference type="EMBL" id="NEBY01000164">
    <property type="protein sequence ID" value="PRJ62704.1"/>
    <property type="molecule type" value="Genomic_DNA"/>
</dbReference>
<organism evidence="1 2">
    <name type="scientific">Haemophilus influenzae</name>
    <dbReference type="NCBI Taxonomy" id="727"/>
    <lineage>
        <taxon>Bacteria</taxon>
        <taxon>Pseudomonadati</taxon>
        <taxon>Pseudomonadota</taxon>
        <taxon>Gammaproteobacteria</taxon>
        <taxon>Pasteurellales</taxon>
        <taxon>Pasteurellaceae</taxon>
        <taxon>Haemophilus</taxon>
    </lineage>
</organism>
<comment type="caution">
    <text evidence="1">The sequence shown here is derived from an EMBL/GenBank/DDBJ whole genome shotgun (WGS) entry which is preliminary data.</text>
</comment>